<proteinExistence type="predicted"/>
<dbReference type="NCBIfam" id="TIGR02001">
    <property type="entry name" value="gcw_chp"/>
    <property type="match status" value="1"/>
</dbReference>
<dbReference type="HOGENOM" id="CLU_074587_3_0_5"/>
<evidence type="ECO:0000256" key="1">
    <source>
        <dbReference type="SAM" id="SignalP"/>
    </source>
</evidence>
<reference evidence="2 3" key="1">
    <citation type="journal article" date="2007" name="Appl. Environ. Microbiol.">
        <title>Rhizobial factors required for stem nodule maturation and maintenance in Sesbania rostrata-Azorhizobium caulinodans ORS571 symbiosis.</title>
        <authorList>
            <person name="Suzuki S."/>
            <person name="Aono T."/>
            <person name="Lee KB."/>
            <person name="Suzuki T."/>
            <person name="Liu CT."/>
            <person name="Miwa H."/>
            <person name="Wakao S."/>
            <person name="Iki T."/>
            <person name="Oyaizu H."/>
        </authorList>
    </citation>
    <scope>NUCLEOTIDE SEQUENCE [LARGE SCALE GENOMIC DNA]</scope>
    <source>
        <strain evidence="3">ATCC 43989 / DSM 5975 / JCM 20966 / LMG 6465 / NBRC 14845 / NCIMB 13405 / ORS 571</strain>
    </source>
</reference>
<dbReference type="STRING" id="438753.AZC_4205"/>
<reference evidence="2 3" key="3">
    <citation type="journal article" date="2008" name="BMC Genomics">
        <title>The genome of the versatile nitrogen fixer Azorhizobium caulinodans ORS571.</title>
        <authorList>
            <person name="Lee KB."/>
            <person name="Backer P.D."/>
            <person name="Aono T."/>
            <person name="Liu CT."/>
            <person name="Suzuki S."/>
            <person name="Suzuki T."/>
            <person name="Kaneko T."/>
            <person name="Yamada M."/>
            <person name="Tabata S."/>
            <person name="Kupfer D.M."/>
            <person name="Najar F.Z."/>
            <person name="Wiley G.B."/>
            <person name="Roe B."/>
            <person name="Binnewies T.T."/>
            <person name="Ussery D.W."/>
            <person name="D'Haeze W."/>
            <person name="Herder J.D."/>
            <person name="Gevers D."/>
            <person name="Vereecke D."/>
            <person name="Holsters M."/>
            <person name="Oyaizu H."/>
        </authorList>
    </citation>
    <scope>NUCLEOTIDE SEQUENCE [LARGE SCALE GENOMIC DNA]</scope>
    <source>
        <strain evidence="3">ATCC 43989 / DSM 5975 / JCM 20966 / LMG 6465 / NBRC 14845 / NCIMB 13405 / ORS 571</strain>
    </source>
</reference>
<accession>A8HSQ1</accession>
<dbReference type="KEGG" id="azc:AZC_4205"/>
<reference evidence="2 3" key="6">
    <citation type="journal article" date="2011" name="Appl. Environ. Microbiol.">
        <title>Involvement of the azorhizobial chromosome partition gene (parA) in the onset of bacteroid differentiation during Sesbania rostrata stem nodule development.</title>
        <authorList>
            <person name="Liu CT."/>
            <person name="Lee KB."/>
            <person name="Wang YS."/>
            <person name="Peng MH."/>
            <person name="Lee KT."/>
            <person name="Suzuki S."/>
            <person name="Suzuki T."/>
            <person name="Oyaizu H."/>
        </authorList>
    </citation>
    <scope>NUCLEOTIDE SEQUENCE [LARGE SCALE GENOMIC DNA]</scope>
    <source>
        <strain evidence="3">ATCC 43989 / DSM 5975 / JCM 20966 / LMG 6465 / NBRC 14845 / NCIMB 13405 / ORS 571</strain>
    </source>
</reference>
<feature type="signal peptide" evidence="1">
    <location>
        <begin position="1"/>
        <end position="30"/>
    </location>
</feature>
<organism evidence="2 3">
    <name type="scientific">Azorhizobium caulinodans (strain ATCC 43989 / DSM 5975 / JCM 20966 / LMG 6465 / NBRC 14845 / NCIMB 13405 / ORS 571)</name>
    <dbReference type="NCBI Taxonomy" id="438753"/>
    <lineage>
        <taxon>Bacteria</taxon>
        <taxon>Pseudomonadati</taxon>
        <taxon>Pseudomonadota</taxon>
        <taxon>Alphaproteobacteria</taxon>
        <taxon>Hyphomicrobiales</taxon>
        <taxon>Xanthobacteraceae</taxon>
        <taxon>Azorhizobium</taxon>
    </lineage>
</organism>
<reference evidence="3" key="2">
    <citation type="submission" date="2007-04" db="EMBL/GenBank/DDBJ databases">
        <title>Complete genome sequence of the nitrogen-fixing bacterium Azorhizobium caulinodans ORS571.</title>
        <authorList>
            <person name="Lee K.B."/>
            <person name="Backer P.D."/>
            <person name="Aono T."/>
            <person name="Liu C.T."/>
            <person name="Suzuki S."/>
            <person name="Suzuki T."/>
            <person name="Kaneko T."/>
            <person name="Yamada M."/>
            <person name="Tabata S."/>
            <person name="Kupfer D.M."/>
            <person name="Najar F.Z."/>
            <person name="Wiley G.B."/>
            <person name="Roe B."/>
            <person name="Binnewies T."/>
            <person name="Ussery D."/>
            <person name="Vereecke D."/>
            <person name="Gevers D."/>
            <person name="Holsters M."/>
            <person name="Oyaizu H."/>
        </authorList>
    </citation>
    <scope>NUCLEOTIDE SEQUENCE [LARGE SCALE GENOMIC DNA]</scope>
    <source>
        <strain evidence="3">ATCC 43989 / DSM 5975 / JCM 20966 / LMG 6465 / NBRC 14845 / NCIMB 13405 / ORS 571</strain>
    </source>
</reference>
<evidence type="ECO:0000313" key="2">
    <source>
        <dbReference type="EMBL" id="BAF90203.1"/>
    </source>
</evidence>
<dbReference type="eggNOG" id="ENOG50339CR">
    <property type="taxonomic scope" value="Bacteria"/>
</dbReference>
<dbReference type="EMBL" id="AP009384">
    <property type="protein sequence ID" value="BAF90203.1"/>
    <property type="molecule type" value="Genomic_DNA"/>
</dbReference>
<reference evidence="2 3" key="5">
    <citation type="journal article" date="2010" name="Appl. Environ. Microbiol.">
        <title>phrR-like gene praR of Azorhizobium caulinodans ORS571 is essential for symbiosis with Sesbania rostrata and is involved in expression of reb genes.</title>
        <authorList>
            <person name="Akiba N."/>
            <person name="Aono T."/>
            <person name="Toyazaki H."/>
            <person name="Sato S."/>
            <person name="Oyaizu H."/>
        </authorList>
    </citation>
    <scope>NUCLEOTIDE SEQUENCE [LARGE SCALE GENOMIC DNA]</scope>
    <source>
        <strain evidence="3">ATCC 43989 / DSM 5975 / JCM 20966 / LMG 6465 / NBRC 14845 / NCIMB 13405 / ORS 571</strain>
    </source>
</reference>
<dbReference type="Proteomes" id="UP000000270">
    <property type="component" value="Chromosome"/>
</dbReference>
<dbReference type="AlphaFoldDB" id="A8HSQ1"/>
<evidence type="ECO:0000313" key="3">
    <source>
        <dbReference type="Proteomes" id="UP000000270"/>
    </source>
</evidence>
<feature type="chain" id="PRO_5002723018" evidence="1">
    <location>
        <begin position="31"/>
        <end position="306"/>
    </location>
</feature>
<keyword evidence="3" id="KW-1185">Reference proteome</keyword>
<gene>
    <name evidence="2" type="ordered locus">AZC_4205</name>
</gene>
<keyword evidence="1" id="KW-0732">Signal</keyword>
<sequence length="306" mass="33000">MTILFGGESMKTWALLAAGMSLATVAPLGAASAADLAAMPVKAVAPAPATPDFDVAFGAKFATDYIFRGITQTDGNPTVQGYAEVRAWDWVYAGLFMSNVDFPQSAGLTDPTAEMDFYAGIRHTWGNFTGDVGFIYYYYPGQANNGTYGAGLPANQINYWEIYFKPSYVINDIVTIGANLYYGDSYAGTGASETYLSGTLKVNLPNYTSNKDLGWYLSGELGYQWLGTTTLSTQYLLAGGSNVALPDYATWNAGIAFTYKAATLDFRYYDSNLSSRQCLAIAGLSNACGDRYVASLSFDTSFLQLK</sequence>
<name>A8HSQ1_AZOC5</name>
<dbReference type="Pfam" id="PF09694">
    <property type="entry name" value="Gcw_chp"/>
    <property type="match status" value="1"/>
</dbReference>
<dbReference type="InterPro" id="IPR010239">
    <property type="entry name" value="CHP02001"/>
</dbReference>
<protein>
    <submittedName>
        <fullName evidence="2">Uncharacterized protein</fullName>
    </submittedName>
</protein>
<reference evidence="2 3" key="4">
    <citation type="journal article" date="2009" name="Appl. Environ. Microbiol.">
        <title>Comparative genome-wide transcriptional profiling of Azorhizobium caulinodans ORS571 grown under free-living and symbiotic conditions.</title>
        <authorList>
            <person name="Tsukada S."/>
            <person name="Aono T."/>
            <person name="Akiba N."/>
            <person name="Lee KB."/>
            <person name="Liu CT."/>
            <person name="Toyazaki H."/>
            <person name="Oyaizu H."/>
        </authorList>
    </citation>
    <scope>NUCLEOTIDE SEQUENCE [LARGE SCALE GENOMIC DNA]</scope>
    <source>
        <strain evidence="3">ATCC 43989 / DSM 5975 / JCM 20966 / LMG 6465 / NBRC 14845 / NCIMB 13405 / ORS 571</strain>
    </source>
</reference>